<evidence type="ECO:0000256" key="1">
    <source>
        <dbReference type="SAM" id="Phobius"/>
    </source>
</evidence>
<dbReference type="PANTHER" id="PTHR35867:SF1">
    <property type="entry name" value="PROTEIN RSEC"/>
    <property type="match status" value="1"/>
</dbReference>
<dbReference type="PIRSF" id="PIRSF004923">
    <property type="entry name" value="RseC"/>
    <property type="match status" value="1"/>
</dbReference>
<dbReference type="RefSeq" id="WP_328986492.1">
    <property type="nucleotide sequence ID" value="NZ_CP121472.1"/>
</dbReference>
<reference evidence="2 3" key="1">
    <citation type="journal article" date="2023" name="Microorganisms">
        <title>Thiorhodovibrio frisius and Trv. litoralis spp. nov., Two Novel Members from a Clade of Fastidious Purple Sulfur Bacteria That Exhibit Unique Red-Shifted Light-Harvesting Capabilities.</title>
        <authorList>
            <person name="Methner A."/>
            <person name="Kuzyk S.B."/>
            <person name="Petersen J."/>
            <person name="Bauer S."/>
            <person name="Brinkmann H."/>
            <person name="Sichau K."/>
            <person name="Wanner G."/>
            <person name="Wolf J."/>
            <person name="Neumann-Schaal M."/>
            <person name="Henke P."/>
            <person name="Tank M."/>
            <person name="Sproer C."/>
            <person name="Bunk B."/>
            <person name="Overmann J."/>
        </authorList>
    </citation>
    <scope>NUCLEOTIDE SEQUENCE [LARGE SCALE GENOMIC DNA]</scope>
    <source>
        <strain evidence="2 3">DSM 6702</strain>
    </source>
</reference>
<dbReference type="Proteomes" id="UP001432180">
    <property type="component" value="Chromosome"/>
</dbReference>
<gene>
    <name evidence="2" type="primary">rseC_1</name>
    <name evidence="2" type="ORF">Thiowin_00873</name>
</gene>
<dbReference type="Pfam" id="PF04246">
    <property type="entry name" value="RseC_MucC"/>
    <property type="match status" value="1"/>
</dbReference>
<dbReference type="EMBL" id="CP121472">
    <property type="protein sequence ID" value="WPL15943.1"/>
    <property type="molecule type" value="Genomic_DNA"/>
</dbReference>
<feature type="transmembrane region" description="Helical" evidence="1">
    <location>
        <begin position="81"/>
        <end position="105"/>
    </location>
</feature>
<name>A0ABZ0S6R7_9GAMM</name>
<keyword evidence="3" id="KW-1185">Reference proteome</keyword>
<evidence type="ECO:0000313" key="2">
    <source>
        <dbReference type="EMBL" id="WPL15943.1"/>
    </source>
</evidence>
<feature type="transmembrane region" description="Helical" evidence="1">
    <location>
        <begin position="117"/>
        <end position="138"/>
    </location>
</feature>
<evidence type="ECO:0000313" key="3">
    <source>
        <dbReference type="Proteomes" id="UP001432180"/>
    </source>
</evidence>
<protein>
    <submittedName>
        <fullName evidence="2">Sigma-E factor regulatory protein RseC</fullName>
    </submittedName>
</protein>
<accession>A0ABZ0S6R7</accession>
<keyword evidence="1" id="KW-0472">Membrane</keyword>
<keyword evidence="1" id="KW-0812">Transmembrane</keyword>
<sequence>MIEQPARVLDVLPETPTQPARLYLEVTRRPVCGGCAHASGCGTAVLAELFGRGRFGQSPLRMELPMPAASKPPRPGDDIQLGIAPGALLGAAVLAYVLPVLLMLLGAGLGAQMAGDVLSVLLAALGLGAGLLLGGLLIRIRAAAGKSISASVLPARADSS</sequence>
<organism evidence="2 3">
    <name type="scientific">Thiorhodovibrio winogradskyi</name>
    <dbReference type="NCBI Taxonomy" id="77007"/>
    <lineage>
        <taxon>Bacteria</taxon>
        <taxon>Pseudomonadati</taxon>
        <taxon>Pseudomonadota</taxon>
        <taxon>Gammaproteobacteria</taxon>
        <taxon>Chromatiales</taxon>
        <taxon>Chromatiaceae</taxon>
        <taxon>Thiorhodovibrio</taxon>
    </lineage>
</organism>
<keyword evidence="1" id="KW-1133">Transmembrane helix</keyword>
<proteinExistence type="predicted"/>
<dbReference type="InterPro" id="IPR007359">
    <property type="entry name" value="SigmaE_reg_RseC_MucC"/>
</dbReference>
<dbReference type="PANTHER" id="PTHR35867">
    <property type="entry name" value="PROTEIN RSEC"/>
    <property type="match status" value="1"/>
</dbReference>
<dbReference type="InterPro" id="IPR026268">
    <property type="entry name" value="RseC"/>
</dbReference>